<accession>A0A376AE89</accession>
<sequence length="52" mass="5833">MTNEPDHFFEQQDAAIQAMLVENKGDELTDILVAALTDALHLLRDESPDTIH</sequence>
<organism evidence="1 2">
    <name type="scientific">Ciceribacter selenitireducens ATCC BAA-1503</name>
    <dbReference type="NCBI Taxonomy" id="1336235"/>
    <lineage>
        <taxon>Bacteria</taxon>
        <taxon>Pseudomonadati</taxon>
        <taxon>Pseudomonadota</taxon>
        <taxon>Alphaproteobacteria</taxon>
        <taxon>Hyphomicrobiales</taxon>
        <taxon>Rhizobiaceae</taxon>
        <taxon>Ciceribacter</taxon>
    </lineage>
</organism>
<keyword evidence="2" id="KW-1185">Reference proteome</keyword>
<evidence type="ECO:0000313" key="2">
    <source>
        <dbReference type="Proteomes" id="UP000254764"/>
    </source>
</evidence>
<dbReference type="RefSeq" id="WP_181903923.1">
    <property type="nucleotide sequence ID" value="NZ_UEYP01000001.1"/>
</dbReference>
<reference evidence="2" key="1">
    <citation type="submission" date="2018-07" db="EMBL/GenBank/DDBJ databases">
        <authorList>
            <person name="Peiro R."/>
            <person name="Begona"/>
            <person name="Cbmso G."/>
            <person name="Lopez M."/>
            <person name="Gonzalez S."/>
        </authorList>
    </citation>
    <scope>NUCLEOTIDE SEQUENCE [LARGE SCALE GENOMIC DNA]</scope>
</reference>
<dbReference type="Proteomes" id="UP000254764">
    <property type="component" value="Unassembled WGS sequence"/>
</dbReference>
<gene>
    <name evidence="1" type="ORF">RHIZ70_1491</name>
</gene>
<dbReference type="EMBL" id="UEYP01000001">
    <property type="protein sequence ID" value="SSC65783.1"/>
    <property type="molecule type" value="Genomic_DNA"/>
</dbReference>
<evidence type="ECO:0000313" key="1">
    <source>
        <dbReference type="EMBL" id="SSC65783.1"/>
    </source>
</evidence>
<name>A0A376AE89_9HYPH</name>
<protein>
    <submittedName>
        <fullName evidence="1">Uncharacterized protein</fullName>
    </submittedName>
</protein>
<dbReference type="AlphaFoldDB" id="A0A376AE89"/>
<proteinExistence type="predicted"/>